<feature type="transmembrane region" description="Helical" evidence="2">
    <location>
        <begin position="163"/>
        <end position="180"/>
    </location>
</feature>
<feature type="region of interest" description="Disordered" evidence="1">
    <location>
        <begin position="251"/>
        <end position="286"/>
    </location>
</feature>
<protein>
    <submittedName>
        <fullName evidence="3">DUF817 domain-containing protein</fullName>
    </submittedName>
</protein>
<evidence type="ECO:0000313" key="4">
    <source>
        <dbReference type="Proteomes" id="UP000595046"/>
    </source>
</evidence>
<feature type="transmembrane region" description="Helical" evidence="2">
    <location>
        <begin position="109"/>
        <end position="128"/>
    </location>
</feature>
<dbReference type="Pfam" id="PF05675">
    <property type="entry name" value="DUF817"/>
    <property type="match status" value="1"/>
</dbReference>
<sequence length="286" mass="31319">MDGISRAVRRLLLFGWLQARCCAFAAALLGGIAASRLLPELPMARYDIVLLYGIALALLARRVGWDSARDTAVIAGCHVIGLLFELVKVQLGSWSYPEAALTKIAGVPLYGGFLYSAVGSYVCRSWHLMRLRLTGYRPRVMALLACAIYLNFFSHHWLPDARWVLAGLMLLATTGSWVHYTVGPERYRMPLALAFGLIGFFLWVAENMATYVGAWSYPDQLDGWQPVSLAKAGAWALLISVTFVMAAISRKGTAPPGPEPAALQAGDPAEERPAGEREERPEPVAR</sequence>
<evidence type="ECO:0000313" key="3">
    <source>
        <dbReference type="EMBL" id="QPP05076.1"/>
    </source>
</evidence>
<name>A0A7T1T2A4_9ACTN</name>
<keyword evidence="2" id="KW-0472">Membrane</keyword>
<dbReference type="InterPro" id="IPR008535">
    <property type="entry name" value="DUF817"/>
</dbReference>
<evidence type="ECO:0000256" key="1">
    <source>
        <dbReference type="SAM" id="MobiDB-lite"/>
    </source>
</evidence>
<feature type="transmembrane region" description="Helical" evidence="2">
    <location>
        <begin position="192"/>
        <end position="217"/>
    </location>
</feature>
<accession>A0A7T1T2A4</accession>
<keyword evidence="4" id="KW-1185">Reference proteome</keyword>
<feature type="transmembrane region" description="Helical" evidence="2">
    <location>
        <begin position="140"/>
        <end position="157"/>
    </location>
</feature>
<reference evidence="4" key="1">
    <citation type="submission" date="2020-02" db="EMBL/GenBank/DDBJ databases">
        <title>Streptomyces sp. ASO4wet.</title>
        <authorList>
            <person name="Risdian C."/>
            <person name="Landwehr W."/>
            <person name="Schupp P."/>
            <person name="Wink J."/>
        </authorList>
    </citation>
    <scope>NUCLEOTIDE SEQUENCE [LARGE SCALE GENOMIC DNA]</scope>
    <source>
        <strain evidence="4">ASO4wet</strain>
    </source>
</reference>
<gene>
    <name evidence="3" type="ORF">G4Z16_00245</name>
</gene>
<proteinExistence type="predicted"/>
<feature type="transmembrane region" description="Helical" evidence="2">
    <location>
        <begin position="43"/>
        <end position="60"/>
    </location>
</feature>
<dbReference type="RefSeq" id="WP_197348573.1">
    <property type="nucleotide sequence ID" value="NZ_CP048882.1"/>
</dbReference>
<evidence type="ECO:0000256" key="2">
    <source>
        <dbReference type="SAM" id="Phobius"/>
    </source>
</evidence>
<dbReference type="AlphaFoldDB" id="A0A7T1T2A4"/>
<keyword evidence="2" id="KW-0812">Transmembrane</keyword>
<organism evidence="3 4">
    <name type="scientific">Streptomyces bathyalis</name>
    <dbReference type="NCBI Taxonomy" id="2710756"/>
    <lineage>
        <taxon>Bacteria</taxon>
        <taxon>Bacillati</taxon>
        <taxon>Actinomycetota</taxon>
        <taxon>Actinomycetes</taxon>
        <taxon>Kitasatosporales</taxon>
        <taxon>Streptomycetaceae</taxon>
        <taxon>Streptomyces</taxon>
    </lineage>
</organism>
<dbReference type="Proteomes" id="UP000595046">
    <property type="component" value="Chromosome"/>
</dbReference>
<feature type="transmembrane region" description="Helical" evidence="2">
    <location>
        <begin position="229"/>
        <end position="248"/>
    </location>
</feature>
<keyword evidence="2" id="KW-1133">Transmembrane helix</keyword>
<dbReference type="KEGG" id="sbat:G4Z16_00245"/>
<feature type="transmembrane region" description="Helical" evidence="2">
    <location>
        <begin position="72"/>
        <end position="89"/>
    </location>
</feature>
<dbReference type="PIRSF" id="PIRSF009141">
    <property type="entry name" value="UCP009141"/>
    <property type="match status" value="1"/>
</dbReference>
<dbReference type="EMBL" id="CP048882">
    <property type="protein sequence ID" value="QPP05076.1"/>
    <property type="molecule type" value="Genomic_DNA"/>
</dbReference>
<feature type="compositionally biased region" description="Basic and acidic residues" evidence="1">
    <location>
        <begin position="269"/>
        <end position="286"/>
    </location>
</feature>